<dbReference type="GO" id="GO:0051536">
    <property type="term" value="F:iron-sulfur cluster binding"/>
    <property type="evidence" value="ECO:0007669"/>
    <property type="project" value="UniProtKB-KW"/>
</dbReference>
<evidence type="ECO:0000313" key="7">
    <source>
        <dbReference type="Proteomes" id="UP000320806"/>
    </source>
</evidence>
<dbReference type="Proteomes" id="UP000320806">
    <property type="component" value="Unassembled WGS sequence"/>
</dbReference>
<evidence type="ECO:0000259" key="5">
    <source>
        <dbReference type="PROSITE" id="PS51918"/>
    </source>
</evidence>
<dbReference type="SUPFAM" id="SSF102114">
    <property type="entry name" value="Radical SAM enzymes"/>
    <property type="match status" value="1"/>
</dbReference>
<evidence type="ECO:0000256" key="3">
    <source>
        <dbReference type="ARBA" id="ARBA00023004"/>
    </source>
</evidence>
<feature type="domain" description="Radical SAM core" evidence="5">
    <location>
        <begin position="51"/>
        <end position="287"/>
    </location>
</feature>
<dbReference type="CDD" id="cd01335">
    <property type="entry name" value="Radical_SAM"/>
    <property type="match status" value="1"/>
</dbReference>
<keyword evidence="4" id="KW-0411">Iron-sulfur</keyword>
<dbReference type="EMBL" id="VFMO01000001">
    <property type="protein sequence ID" value="TQJ14696.1"/>
    <property type="molecule type" value="Genomic_DNA"/>
</dbReference>
<dbReference type="PANTHER" id="PTHR43273">
    <property type="entry name" value="ANAEROBIC SULFATASE-MATURATING ENZYME HOMOLOG ASLB-RELATED"/>
    <property type="match status" value="1"/>
</dbReference>
<dbReference type="UniPathway" id="UPA00782"/>
<dbReference type="PANTHER" id="PTHR43273:SF8">
    <property type="entry name" value="RADICAL SAM DOMAIN PROTEIN"/>
    <property type="match status" value="1"/>
</dbReference>
<proteinExistence type="predicted"/>
<dbReference type="SFLD" id="SFLDG01067">
    <property type="entry name" value="SPASM/twitch_domain_containing"/>
    <property type="match status" value="1"/>
</dbReference>
<dbReference type="GO" id="GO:0046872">
    <property type="term" value="F:metal ion binding"/>
    <property type="evidence" value="ECO:0007669"/>
    <property type="project" value="UniProtKB-KW"/>
</dbReference>
<dbReference type="Pfam" id="PF04055">
    <property type="entry name" value="Radical_SAM"/>
    <property type="match status" value="1"/>
</dbReference>
<reference evidence="6 7" key="1">
    <citation type="submission" date="2019-06" db="EMBL/GenBank/DDBJ databases">
        <title>Sequencing the genomes of 1000 actinobacteria strains.</title>
        <authorList>
            <person name="Klenk H.-P."/>
        </authorList>
    </citation>
    <scope>NUCLEOTIDE SEQUENCE [LARGE SCALE GENOMIC DNA]</scope>
    <source>
        <strain evidence="6 7">DSM 19828</strain>
    </source>
</reference>
<dbReference type="InterPro" id="IPR013785">
    <property type="entry name" value="Aldolase_TIM"/>
</dbReference>
<dbReference type="InterPro" id="IPR023867">
    <property type="entry name" value="Sulphatase_maturase_rSAM"/>
</dbReference>
<dbReference type="InterPro" id="IPR007197">
    <property type="entry name" value="rSAM"/>
</dbReference>
<dbReference type="InterPro" id="IPR058240">
    <property type="entry name" value="rSAM_sf"/>
</dbReference>
<organism evidence="6 7">
    <name type="scientific">Yimella lutea</name>
    <dbReference type="NCBI Taxonomy" id="587872"/>
    <lineage>
        <taxon>Bacteria</taxon>
        <taxon>Bacillati</taxon>
        <taxon>Actinomycetota</taxon>
        <taxon>Actinomycetes</taxon>
        <taxon>Micrococcales</taxon>
        <taxon>Dermacoccaceae</taxon>
        <taxon>Yimella</taxon>
    </lineage>
</organism>
<keyword evidence="2" id="KW-0479">Metal-binding</keyword>
<dbReference type="PROSITE" id="PS51918">
    <property type="entry name" value="RADICAL_SAM"/>
    <property type="match status" value="1"/>
</dbReference>
<name>A0A542EHJ4_9MICO</name>
<protein>
    <recommendedName>
        <fullName evidence="5">Radical SAM core domain-containing protein</fullName>
    </recommendedName>
</protein>
<dbReference type="AlphaFoldDB" id="A0A542EHJ4"/>
<evidence type="ECO:0000256" key="4">
    <source>
        <dbReference type="ARBA" id="ARBA00023014"/>
    </source>
</evidence>
<evidence type="ECO:0000256" key="2">
    <source>
        <dbReference type="ARBA" id="ARBA00022723"/>
    </source>
</evidence>
<dbReference type="GO" id="GO:0016491">
    <property type="term" value="F:oxidoreductase activity"/>
    <property type="evidence" value="ECO:0007669"/>
    <property type="project" value="InterPro"/>
</dbReference>
<sequence>MYRVLPPAHGFRWVVGGPNNTLRVPQHLFDGNVPPPVVVTAIEQVAAARSASRVFSATALTSQDCNLRCPYCIQNTSSSPVQRVSDIRMTPERATKVAQYICAAAARGEADQITLLLFGGEPLMAPEACQVLLENVRPTNASVWTNGALLTASRIDPLVDRGLDTIFVTFDGGRTTHDLTRSNLAGRGTYDLVLANVLETAKRHPHLNWVVRSSLMPQTADTQHALVADLSQLPKRAATASLILGLVDDIGIGFDNVTPYSPDVAAEMVSINRAARAAGFHTSLRTPISSCVYCSDPTLGITIDADGTLYSCWQTAGRTEWSIGSLKDGIDPAQLPQRWVACDVNAAPHGNTAERDNFWNLVDQDILDASIGLDPNDE</sequence>
<comment type="caution">
    <text evidence="6">The sequence shown here is derived from an EMBL/GenBank/DDBJ whole genome shotgun (WGS) entry which is preliminary data.</text>
</comment>
<dbReference type="OrthoDB" id="9782387at2"/>
<keyword evidence="1" id="KW-0949">S-adenosyl-L-methionine</keyword>
<dbReference type="Gene3D" id="3.20.20.70">
    <property type="entry name" value="Aldolase class I"/>
    <property type="match status" value="1"/>
</dbReference>
<evidence type="ECO:0000313" key="6">
    <source>
        <dbReference type="EMBL" id="TQJ14696.1"/>
    </source>
</evidence>
<keyword evidence="3" id="KW-0408">Iron</keyword>
<accession>A0A542EHJ4</accession>
<gene>
    <name evidence="6" type="ORF">FB459_2196</name>
</gene>
<dbReference type="RefSeq" id="WP_141928474.1">
    <property type="nucleotide sequence ID" value="NZ_BAABCI010000017.1"/>
</dbReference>
<keyword evidence="7" id="KW-1185">Reference proteome</keyword>
<dbReference type="SFLD" id="SFLDS00029">
    <property type="entry name" value="Radical_SAM"/>
    <property type="match status" value="1"/>
</dbReference>
<evidence type="ECO:0000256" key="1">
    <source>
        <dbReference type="ARBA" id="ARBA00022691"/>
    </source>
</evidence>